<dbReference type="PROSITE" id="PS50303">
    <property type="entry name" value="PUM_HD"/>
    <property type="match status" value="1"/>
</dbReference>
<evidence type="ECO:0000313" key="6">
    <source>
        <dbReference type="EMBL" id="GFQ01610.1"/>
    </source>
</evidence>
<dbReference type="PANTHER" id="PTHR12537:SF137">
    <property type="entry name" value="PUMILIO HOMOLOG 16-RELATED"/>
    <property type="match status" value="1"/>
</dbReference>
<sequence length="433" mass="48965">MAIATSKTLNLKHGQNPIRANVVDRYEDAMVQSFRSLGLKDEHGAIDTNSSRIKNQRFPAAQKSSFQAQLLSANSVSDHDGGIWGYRFFAHEVDNSGTRRNSVSNTRTFENNGPHAGNRCDIITDNGQLAEADPVIDLTHIQDTLKEEKCLQKENLIYVLQWSNVFQALLDACDRKQMDSLVRTILWESESFINAAFCRQGIYSITKLIRKLKKSDHAFTVTAILSTKFLELMTDHNGRQVIQTCFILFRHEPNEILYEKTINHCHYLAMHKVGCRALNDCISTISGQQRSRLLDSIAGISDILCDDPYGNYVLQNVMELNHRDVNARIFDCLRGKFIQLAQRKVGSHTVEKCMGISQTCLLSVIEEMLKSPQTPKVLAQHNFGNYVVQKALHMTREQGLIELYNSLVNSLKPHFPALMKTAGGRKVIEVINK</sequence>
<dbReference type="GO" id="GO:0003729">
    <property type="term" value="F:mRNA binding"/>
    <property type="evidence" value="ECO:0007669"/>
    <property type="project" value="TreeGrafter"/>
</dbReference>
<dbReference type="OrthoDB" id="668540at2759"/>
<organism evidence="6 7">
    <name type="scientific">Phtheirospermum japonicum</name>
    <dbReference type="NCBI Taxonomy" id="374723"/>
    <lineage>
        <taxon>Eukaryota</taxon>
        <taxon>Viridiplantae</taxon>
        <taxon>Streptophyta</taxon>
        <taxon>Embryophyta</taxon>
        <taxon>Tracheophyta</taxon>
        <taxon>Spermatophyta</taxon>
        <taxon>Magnoliopsida</taxon>
        <taxon>eudicotyledons</taxon>
        <taxon>Gunneridae</taxon>
        <taxon>Pentapetalae</taxon>
        <taxon>asterids</taxon>
        <taxon>lamiids</taxon>
        <taxon>Lamiales</taxon>
        <taxon>Orobanchaceae</taxon>
        <taxon>Orobanchaceae incertae sedis</taxon>
        <taxon>Phtheirospermum</taxon>
    </lineage>
</organism>
<dbReference type="EMBL" id="BMAC01000696">
    <property type="protein sequence ID" value="GFQ01610.1"/>
    <property type="molecule type" value="Genomic_DNA"/>
</dbReference>
<dbReference type="InterPro" id="IPR011989">
    <property type="entry name" value="ARM-like"/>
</dbReference>
<evidence type="ECO:0000256" key="4">
    <source>
        <dbReference type="PROSITE-ProRule" id="PRU00317"/>
    </source>
</evidence>
<keyword evidence="2" id="KW-0810">Translation regulation</keyword>
<feature type="domain" description="PUM-HD" evidence="5">
    <location>
        <begin position="98"/>
        <end position="433"/>
    </location>
</feature>
<dbReference type="InterPro" id="IPR016024">
    <property type="entry name" value="ARM-type_fold"/>
</dbReference>
<gene>
    <name evidence="6" type="ORF">PHJA_002304900</name>
</gene>
<reference evidence="6" key="1">
    <citation type="submission" date="2020-07" db="EMBL/GenBank/DDBJ databases">
        <title>Ethylene signaling mediates host invasion by parasitic plants.</title>
        <authorList>
            <person name="Yoshida S."/>
        </authorList>
    </citation>
    <scope>NUCLEOTIDE SEQUENCE</scope>
    <source>
        <strain evidence="6">Okayama</strain>
    </source>
</reference>
<proteinExistence type="predicted"/>
<evidence type="ECO:0000256" key="2">
    <source>
        <dbReference type="ARBA" id="ARBA00022845"/>
    </source>
</evidence>
<comment type="caution">
    <text evidence="6">The sequence shown here is derived from an EMBL/GenBank/DDBJ whole genome shotgun (WGS) entry which is preliminary data.</text>
</comment>
<dbReference type="GO" id="GO:0005737">
    <property type="term" value="C:cytoplasm"/>
    <property type="evidence" value="ECO:0007669"/>
    <property type="project" value="TreeGrafter"/>
</dbReference>
<evidence type="ECO:0000256" key="1">
    <source>
        <dbReference type="ARBA" id="ARBA00022737"/>
    </source>
</evidence>
<name>A0A830CRJ4_9LAMI</name>
<evidence type="ECO:0000313" key="7">
    <source>
        <dbReference type="Proteomes" id="UP000653305"/>
    </source>
</evidence>
<dbReference type="SMART" id="SM00025">
    <property type="entry name" value="Pumilio"/>
    <property type="match status" value="5"/>
</dbReference>
<dbReference type="InterPro" id="IPR033133">
    <property type="entry name" value="PUM-HD"/>
</dbReference>
<dbReference type="Pfam" id="PF00806">
    <property type="entry name" value="PUF"/>
    <property type="match status" value="4"/>
</dbReference>
<dbReference type="GO" id="GO:0006417">
    <property type="term" value="P:regulation of translation"/>
    <property type="evidence" value="ECO:0007669"/>
    <property type="project" value="UniProtKB-KW"/>
</dbReference>
<dbReference type="AlphaFoldDB" id="A0A830CRJ4"/>
<feature type="repeat" description="Pumilio" evidence="4">
    <location>
        <begin position="296"/>
        <end position="331"/>
    </location>
</feature>
<keyword evidence="1" id="KW-0677">Repeat</keyword>
<evidence type="ECO:0000259" key="5">
    <source>
        <dbReference type="PROSITE" id="PS50303"/>
    </source>
</evidence>
<dbReference type="Proteomes" id="UP000653305">
    <property type="component" value="Unassembled WGS sequence"/>
</dbReference>
<protein>
    <submittedName>
        <fullName evidence="6">Putative pumilio homolog 8 chloroplastic</fullName>
    </submittedName>
</protein>
<dbReference type="Gene3D" id="1.25.10.10">
    <property type="entry name" value="Leucine-rich Repeat Variant"/>
    <property type="match status" value="1"/>
</dbReference>
<dbReference type="PROSITE" id="PS50302">
    <property type="entry name" value="PUM"/>
    <property type="match status" value="2"/>
</dbReference>
<feature type="repeat" description="Pumilio" evidence="4">
    <location>
        <begin position="367"/>
        <end position="405"/>
    </location>
</feature>
<keyword evidence="7" id="KW-1185">Reference proteome</keyword>
<dbReference type="InterPro" id="IPR001313">
    <property type="entry name" value="Pumilio_RNA-bd_rpt"/>
</dbReference>
<accession>A0A830CRJ4</accession>
<evidence type="ECO:0000256" key="3">
    <source>
        <dbReference type="ARBA" id="ARBA00022884"/>
    </source>
</evidence>
<dbReference type="PANTHER" id="PTHR12537">
    <property type="entry name" value="RNA BINDING PROTEIN PUMILIO-RELATED"/>
    <property type="match status" value="1"/>
</dbReference>
<keyword evidence="3" id="KW-0694">RNA-binding</keyword>
<dbReference type="SUPFAM" id="SSF48371">
    <property type="entry name" value="ARM repeat"/>
    <property type="match status" value="1"/>
</dbReference>